<dbReference type="GO" id="GO:0005975">
    <property type="term" value="P:carbohydrate metabolic process"/>
    <property type="evidence" value="ECO:0007669"/>
    <property type="project" value="InterPro"/>
</dbReference>
<evidence type="ECO:0000313" key="5">
    <source>
        <dbReference type="EMBL" id="OZJ03984.1"/>
    </source>
</evidence>
<dbReference type="GO" id="GO:0016747">
    <property type="term" value="F:acyltransferase activity, transferring groups other than amino-acyl groups"/>
    <property type="evidence" value="ECO:0007669"/>
    <property type="project" value="InterPro"/>
</dbReference>
<protein>
    <recommendedName>
        <fullName evidence="4">N-acetyltransferase domain-containing protein</fullName>
    </recommendedName>
</protein>
<dbReference type="CDD" id="cd04301">
    <property type="entry name" value="NAT_SF"/>
    <property type="match status" value="1"/>
</dbReference>
<keyword evidence="2" id="KW-0378">Hydrolase</keyword>
<dbReference type="Gene3D" id="3.40.50.1700">
    <property type="entry name" value="Glycoside hydrolase family 3 C-terminal domain"/>
    <property type="match status" value="1"/>
</dbReference>
<dbReference type="InterPro" id="IPR000182">
    <property type="entry name" value="GNAT_dom"/>
</dbReference>
<organism evidence="5 6">
    <name type="scientific">Bifiguratus adelaidae</name>
    <dbReference type="NCBI Taxonomy" id="1938954"/>
    <lineage>
        <taxon>Eukaryota</taxon>
        <taxon>Fungi</taxon>
        <taxon>Fungi incertae sedis</taxon>
        <taxon>Mucoromycota</taxon>
        <taxon>Mucoromycotina</taxon>
        <taxon>Endogonomycetes</taxon>
        <taxon>Endogonales</taxon>
        <taxon>Endogonales incertae sedis</taxon>
        <taxon>Bifiguratus</taxon>
    </lineage>
</organism>
<evidence type="ECO:0000256" key="1">
    <source>
        <dbReference type="ARBA" id="ARBA00005336"/>
    </source>
</evidence>
<dbReference type="EMBL" id="MVBO01000059">
    <property type="protein sequence ID" value="OZJ03984.1"/>
    <property type="molecule type" value="Genomic_DNA"/>
</dbReference>
<keyword evidence="3" id="KW-0326">Glycosidase</keyword>
<dbReference type="InterPro" id="IPR036881">
    <property type="entry name" value="Glyco_hydro_3_C_sf"/>
</dbReference>
<dbReference type="InterPro" id="IPR016181">
    <property type="entry name" value="Acyl_CoA_acyltransferase"/>
</dbReference>
<proteinExistence type="inferred from homology"/>
<dbReference type="InterPro" id="IPR050226">
    <property type="entry name" value="NagZ_Beta-hexosaminidase"/>
</dbReference>
<dbReference type="PROSITE" id="PS51186">
    <property type="entry name" value="GNAT"/>
    <property type="match status" value="2"/>
</dbReference>
<dbReference type="Pfam" id="PF00583">
    <property type="entry name" value="Acetyltransf_1"/>
    <property type="match status" value="1"/>
</dbReference>
<dbReference type="Gene3D" id="3.40.630.30">
    <property type="match status" value="2"/>
</dbReference>
<dbReference type="AlphaFoldDB" id="A0A261Y0E8"/>
<dbReference type="GO" id="GO:0009254">
    <property type="term" value="P:peptidoglycan turnover"/>
    <property type="evidence" value="ECO:0007669"/>
    <property type="project" value="TreeGrafter"/>
</dbReference>
<dbReference type="SUPFAM" id="SSF52279">
    <property type="entry name" value="Beta-D-glucan exohydrolase, C-terminal domain"/>
    <property type="match status" value="1"/>
</dbReference>
<evidence type="ECO:0000256" key="3">
    <source>
        <dbReference type="ARBA" id="ARBA00023295"/>
    </source>
</evidence>
<dbReference type="Pfam" id="PF00933">
    <property type="entry name" value="Glyco_hydro_3"/>
    <property type="match status" value="1"/>
</dbReference>
<dbReference type="PANTHER" id="PTHR30480">
    <property type="entry name" value="BETA-HEXOSAMINIDASE-RELATED"/>
    <property type="match status" value="1"/>
</dbReference>
<comment type="caution">
    <text evidence="5">The sequence shown here is derived from an EMBL/GenBank/DDBJ whole genome shotgun (WGS) entry which is preliminary data.</text>
</comment>
<sequence>MLSDLSRQAGELVVAGFDGYTPTDGIRELITDYNLGSVILFSRNIDNAEQVRKLCHDLQQIAKDAGHERPLLICADQENGVVQRLNAAGTYLPGNMSLGAVDSTEYAKQVASATAKELKSMGINWNLAPSLDVNNNPLNPVIGVRSFSEDAESVGRLGCAVIEGIQGIGIPVSIKHFPGHGDTATDSHDDVPVINKTLEELESLELMPFRRAIASANPGTVMTAHVSLPKISQPGADGKLLPSTISREVVHGVLRQKIGYKGVITTDCLEMDAVNSIWGADKGAVMALKAGNDLAMVSHTFELQRSAIQLVQQAISSGDLNQEEIEASLERVSKLKDQFLSWETALQDIVEPLPKWPHHQELSQQVYDKSITIVRNRDSLIPVQSSKYPRMAFLAAHVPFTKAIDTTESPFDPLYEAIRKRNPNVKYLIYKDIQSTSAEEQQELDAAIEDNDMIILGTANANLYTFQGRLANRIIETGKPCIAIAVINPYDIMDYPSISTYMVTYEYSIPAFEAATKVLFGEIQAQGKLPITIPDIQSIQTRHLRSDHKIEPYSRLRDLEQVSQLWYDTIGDQWPLAQSKIDFTLENGPQPRHFVIRQGDKVIAFLATFAGPGDKRATLLGHLGLILVSRSHQRQGLGTALHAHGMQLLRSLPGMATIHLGTTYPRFFPGVPTNLPNAVDFFAHRGWQLTETPVYDLIGDLTHYTTPAYMMERMQKEGIWFGRITPSTVWELYAFEAKEFPGWLSTYQHHADLGDFQDLLVARDGGEDGPIVGATVVHTSFGSHEKRSDLPWQDESLIGTQSGGMACVGVANDQRGRGIGIGIVAYANEVLKRRGVKNSYVDWVEKVKFYNKVGYETWRGYKLGWMAV</sequence>
<gene>
    <name evidence="5" type="ORF">BZG36_04043</name>
</gene>
<dbReference type="SUPFAM" id="SSF51445">
    <property type="entry name" value="(Trans)glycosidases"/>
    <property type="match status" value="1"/>
</dbReference>
<dbReference type="InterPro" id="IPR001764">
    <property type="entry name" value="Glyco_hydro_3_N"/>
</dbReference>
<accession>A0A261Y0E8</accession>
<dbReference type="SUPFAM" id="SSF55729">
    <property type="entry name" value="Acyl-CoA N-acyltransferases (Nat)"/>
    <property type="match status" value="2"/>
</dbReference>
<evidence type="ECO:0000313" key="6">
    <source>
        <dbReference type="Proteomes" id="UP000242875"/>
    </source>
</evidence>
<keyword evidence="6" id="KW-1185">Reference proteome</keyword>
<feature type="domain" description="N-acetyltransferase" evidence="4">
    <location>
        <begin position="554"/>
        <end position="716"/>
    </location>
</feature>
<comment type="similarity">
    <text evidence="1">Belongs to the glycosyl hydrolase 3 family.</text>
</comment>
<dbReference type="Proteomes" id="UP000242875">
    <property type="component" value="Unassembled WGS sequence"/>
</dbReference>
<dbReference type="OrthoDB" id="416222at2759"/>
<dbReference type="InterPro" id="IPR017853">
    <property type="entry name" value="GH"/>
</dbReference>
<dbReference type="PANTHER" id="PTHR30480:SF16">
    <property type="entry name" value="GLYCOSIDE HYDROLASE FAMILY 3 DOMAIN PROTEIN"/>
    <property type="match status" value="1"/>
</dbReference>
<reference evidence="5 6" key="1">
    <citation type="journal article" date="2017" name="Mycologia">
        <title>Bifiguratus adelaidae, gen. et sp. nov., a new member of Mucoromycotina in endophytic and soil-dwelling habitats.</title>
        <authorList>
            <person name="Torres-Cruz T.J."/>
            <person name="Billingsley Tobias T.L."/>
            <person name="Almatruk M."/>
            <person name="Hesse C."/>
            <person name="Kuske C.R."/>
            <person name="Desiro A."/>
            <person name="Benucci G.M."/>
            <person name="Bonito G."/>
            <person name="Stajich J.E."/>
            <person name="Dunlap C."/>
            <person name="Arnold A.E."/>
            <person name="Porras-Alfaro A."/>
        </authorList>
    </citation>
    <scope>NUCLEOTIDE SEQUENCE [LARGE SCALE GENOMIC DNA]</scope>
    <source>
        <strain evidence="5 6">AZ0501</strain>
    </source>
</reference>
<feature type="domain" description="N-acetyltransferase" evidence="4">
    <location>
        <begin position="719"/>
        <end position="868"/>
    </location>
</feature>
<dbReference type="Gene3D" id="3.20.20.300">
    <property type="entry name" value="Glycoside hydrolase, family 3, N-terminal domain"/>
    <property type="match status" value="1"/>
</dbReference>
<dbReference type="InterPro" id="IPR036962">
    <property type="entry name" value="Glyco_hydro_3_N_sf"/>
</dbReference>
<name>A0A261Y0E8_9FUNG</name>
<dbReference type="GO" id="GO:0004553">
    <property type="term" value="F:hydrolase activity, hydrolyzing O-glycosyl compounds"/>
    <property type="evidence" value="ECO:0007669"/>
    <property type="project" value="InterPro"/>
</dbReference>
<evidence type="ECO:0000259" key="4">
    <source>
        <dbReference type="PROSITE" id="PS51186"/>
    </source>
</evidence>
<evidence type="ECO:0000256" key="2">
    <source>
        <dbReference type="ARBA" id="ARBA00022801"/>
    </source>
</evidence>